<accession>A0A5N5NSP7</accession>
<evidence type="ECO:0000256" key="2">
    <source>
        <dbReference type="SAM" id="MobiDB-lite"/>
    </source>
</evidence>
<dbReference type="InterPro" id="IPR036875">
    <property type="entry name" value="Znf_CCHC_sf"/>
</dbReference>
<evidence type="ECO:0000259" key="3">
    <source>
        <dbReference type="PROSITE" id="PS50158"/>
    </source>
</evidence>
<dbReference type="GO" id="GO:0003676">
    <property type="term" value="F:nucleic acid binding"/>
    <property type="evidence" value="ECO:0007669"/>
    <property type="project" value="InterPro"/>
</dbReference>
<keyword evidence="1" id="KW-0862">Zinc</keyword>
<dbReference type="SMART" id="SM00343">
    <property type="entry name" value="ZnF_C2HC"/>
    <property type="match status" value="1"/>
</dbReference>
<sequence length="449" mass="51767">MPFRVITHEVYGFGWMGFAKARVSYLNLRLMRVNLYGGSAKIMSNDNLKFSLRSIVKKNKLNGTNFLDWERNLRIILRSEGREDVLATPVPTVTNTSSDEEKATATRVKSEALPVTCLMLAAMEPDLQKRFEHSDAYSIITELKTLFQDQARIERYETHKAILDSHLVKGKPVSPHVIKLTGLFKRMENLGTPYDQELATIFMLKNVEGNIIGDKKKEVLNVNNGKGFKRVAKSKSNYQGKSKQVAKPKNGEKPKVAADHDCFYCKTKGHWKRNCPKYLEDKRNRTVSSTSGSFGYYFYNPTQQKVFVARDNVFLEREFFSNKSSGRNIHLEIVQDDEEQQTQQQEDMDDVDDEMITFEGLGPQIIQEPEQEDLQTVMNHVLDPVVEQVEPTRRSERPRVQPRRYDDFILNESLDVLMLELNPLTKPMPRPKHESHTRAKGLKHIGEWL</sequence>
<protein>
    <recommendedName>
        <fullName evidence="3">CCHC-type domain-containing protein</fullName>
    </recommendedName>
</protein>
<dbReference type="Gene3D" id="4.10.60.10">
    <property type="entry name" value="Zinc finger, CCHC-type"/>
    <property type="match status" value="1"/>
</dbReference>
<dbReference type="GO" id="GO:0008270">
    <property type="term" value="F:zinc ion binding"/>
    <property type="evidence" value="ECO:0007669"/>
    <property type="project" value="UniProtKB-KW"/>
</dbReference>
<feature type="domain" description="CCHC-type" evidence="3">
    <location>
        <begin position="262"/>
        <end position="277"/>
    </location>
</feature>
<keyword evidence="1" id="KW-0479">Metal-binding</keyword>
<evidence type="ECO:0000313" key="5">
    <source>
        <dbReference type="Proteomes" id="UP000326939"/>
    </source>
</evidence>
<gene>
    <name evidence="4" type="ORF">DKX38_003259</name>
</gene>
<proteinExistence type="predicted"/>
<dbReference type="InterPro" id="IPR001878">
    <property type="entry name" value="Znf_CCHC"/>
</dbReference>
<dbReference type="AlphaFoldDB" id="A0A5N5NSP7"/>
<feature type="region of interest" description="Disordered" evidence="2">
    <location>
        <begin position="233"/>
        <end position="253"/>
    </location>
</feature>
<dbReference type="PROSITE" id="PS50158">
    <property type="entry name" value="ZF_CCHC"/>
    <property type="match status" value="1"/>
</dbReference>
<dbReference type="Proteomes" id="UP000326939">
    <property type="component" value="Chromosome 2"/>
</dbReference>
<dbReference type="SUPFAM" id="SSF57756">
    <property type="entry name" value="Retrovirus zinc finger-like domains"/>
    <property type="match status" value="1"/>
</dbReference>
<reference evidence="5" key="1">
    <citation type="journal article" date="2019" name="Gigascience">
        <title>De novo genome assembly of the endangered Acer yangbiense, a plant species with extremely small populations endemic to Yunnan Province, China.</title>
        <authorList>
            <person name="Yang J."/>
            <person name="Wariss H.M."/>
            <person name="Tao L."/>
            <person name="Zhang R."/>
            <person name="Yun Q."/>
            <person name="Hollingsworth P."/>
            <person name="Dao Z."/>
            <person name="Luo G."/>
            <person name="Guo H."/>
            <person name="Ma Y."/>
            <person name="Sun W."/>
        </authorList>
    </citation>
    <scope>NUCLEOTIDE SEQUENCE [LARGE SCALE GENOMIC DNA]</scope>
    <source>
        <strain evidence="5">cv. br00</strain>
    </source>
</reference>
<keyword evidence="1" id="KW-0863">Zinc-finger</keyword>
<comment type="caution">
    <text evidence="4">The sequence shown here is derived from an EMBL/GenBank/DDBJ whole genome shotgun (WGS) entry which is preliminary data.</text>
</comment>
<dbReference type="EMBL" id="VDCV01000002">
    <property type="protein sequence ID" value="KAB5569466.1"/>
    <property type="molecule type" value="Genomic_DNA"/>
</dbReference>
<evidence type="ECO:0000256" key="1">
    <source>
        <dbReference type="PROSITE-ProRule" id="PRU00047"/>
    </source>
</evidence>
<organism evidence="4 5">
    <name type="scientific">Salix brachista</name>
    <dbReference type="NCBI Taxonomy" id="2182728"/>
    <lineage>
        <taxon>Eukaryota</taxon>
        <taxon>Viridiplantae</taxon>
        <taxon>Streptophyta</taxon>
        <taxon>Embryophyta</taxon>
        <taxon>Tracheophyta</taxon>
        <taxon>Spermatophyta</taxon>
        <taxon>Magnoliopsida</taxon>
        <taxon>eudicotyledons</taxon>
        <taxon>Gunneridae</taxon>
        <taxon>Pentapetalae</taxon>
        <taxon>rosids</taxon>
        <taxon>fabids</taxon>
        <taxon>Malpighiales</taxon>
        <taxon>Salicaceae</taxon>
        <taxon>Saliceae</taxon>
        <taxon>Salix</taxon>
    </lineage>
</organism>
<feature type="region of interest" description="Disordered" evidence="2">
    <location>
        <begin position="427"/>
        <end position="449"/>
    </location>
</feature>
<evidence type="ECO:0000313" key="4">
    <source>
        <dbReference type="EMBL" id="KAB5569466.1"/>
    </source>
</evidence>
<keyword evidence="5" id="KW-1185">Reference proteome</keyword>
<name>A0A5N5NSP7_9ROSI</name>